<proteinExistence type="predicted"/>
<name>A0ABN3APE5_9MICO</name>
<evidence type="ECO:0000313" key="2">
    <source>
        <dbReference type="Proteomes" id="UP001501599"/>
    </source>
</evidence>
<protein>
    <submittedName>
        <fullName evidence="1">Uncharacterized protein</fullName>
    </submittedName>
</protein>
<keyword evidence="2" id="KW-1185">Reference proteome</keyword>
<dbReference type="EMBL" id="BAAAQT010000005">
    <property type="protein sequence ID" value="GAA2173126.1"/>
    <property type="molecule type" value="Genomic_DNA"/>
</dbReference>
<evidence type="ECO:0000313" key="1">
    <source>
        <dbReference type="EMBL" id="GAA2173126.1"/>
    </source>
</evidence>
<reference evidence="1 2" key="1">
    <citation type="journal article" date="2019" name="Int. J. Syst. Evol. Microbiol.">
        <title>The Global Catalogue of Microorganisms (GCM) 10K type strain sequencing project: providing services to taxonomists for standard genome sequencing and annotation.</title>
        <authorList>
            <consortium name="The Broad Institute Genomics Platform"/>
            <consortium name="The Broad Institute Genome Sequencing Center for Infectious Disease"/>
            <person name="Wu L."/>
            <person name="Ma J."/>
        </authorList>
    </citation>
    <scope>NUCLEOTIDE SEQUENCE [LARGE SCALE GENOMIC DNA]</scope>
    <source>
        <strain evidence="1 2">JCM 16026</strain>
    </source>
</reference>
<sequence>MEHVMIVMTEQGIAAVGTVSPHAAAEAWRRHLALHVRPEEHAEQRLDELDWLRAGRRRLVRTDDDRATVITSRDSSPGVGEDGLVLIGTFRGRRSHARPVATTE</sequence>
<comment type="caution">
    <text evidence="1">The sequence shown here is derived from an EMBL/GenBank/DDBJ whole genome shotgun (WGS) entry which is preliminary data.</text>
</comment>
<gene>
    <name evidence="1" type="ORF">GCM10009846_13820</name>
</gene>
<dbReference type="RefSeq" id="WP_344342036.1">
    <property type="nucleotide sequence ID" value="NZ_BAAAQT010000005.1"/>
</dbReference>
<dbReference type="Proteomes" id="UP001501599">
    <property type="component" value="Unassembled WGS sequence"/>
</dbReference>
<accession>A0ABN3APE5</accession>
<organism evidence="1 2">
    <name type="scientific">Agrococcus versicolor</name>
    <dbReference type="NCBI Taxonomy" id="501482"/>
    <lineage>
        <taxon>Bacteria</taxon>
        <taxon>Bacillati</taxon>
        <taxon>Actinomycetota</taxon>
        <taxon>Actinomycetes</taxon>
        <taxon>Micrococcales</taxon>
        <taxon>Microbacteriaceae</taxon>
        <taxon>Agrococcus</taxon>
    </lineage>
</organism>